<dbReference type="PANTHER" id="PTHR42718:SF42">
    <property type="entry name" value="EXPORT PROTEIN"/>
    <property type="match status" value="1"/>
</dbReference>
<keyword evidence="2 5" id="KW-0812">Transmembrane</keyword>
<dbReference type="InterPro" id="IPR020846">
    <property type="entry name" value="MFS_dom"/>
</dbReference>
<feature type="transmembrane region" description="Helical" evidence="5">
    <location>
        <begin position="181"/>
        <end position="201"/>
    </location>
</feature>
<dbReference type="SUPFAM" id="SSF103473">
    <property type="entry name" value="MFS general substrate transporter"/>
    <property type="match status" value="1"/>
</dbReference>
<reference evidence="7 8" key="1">
    <citation type="submission" date="2019-10" db="EMBL/GenBank/DDBJ databases">
        <title>Genomic analysis of Raineyella sp. CBA3103.</title>
        <authorList>
            <person name="Roh S.W."/>
        </authorList>
    </citation>
    <scope>NUCLEOTIDE SEQUENCE [LARGE SCALE GENOMIC DNA]</scope>
    <source>
        <strain evidence="7 8">CBA3103</strain>
    </source>
</reference>
<dbReference type="EMBL" id="CP045725">
    <property type="protein sequence ID" value="QGF24676.1"/>
    <property type="molecule type" value="Genomic_DNA"/>
</dbReference>
<dbReference type="PROSITE" id="PS50850">
    <property type="entry name" value="MFS"/>
    <property type="match status" value="1"/>
</dbReference>
<keyword evidence="8" id="KW-1185">Reference proteome</keyword>
<feature type="transmembrane region" description="Helical" evidence="5">
    <location>
        <begin position="369"/>
        <end position="396"/>
    </location>
</feature>
<comment type="subcellular location">
    <subcellularLocation>
        <location evidence="1">Cell membrane</location>
        <topology evidence="1">Multi-pass membrane protein</topology>
    </subcellularLocation>
</comment>
<dbReference type="PANTHER" id="PTHR42718">
    <property type="entry name" value="MAJOR FACILITATOR SUPERFAMILY MULTIDRUG TRANSPORTER MFSC"/>
    <property type="match status" value="1"/>
</dbReference>
<dbReference type="PRINTS" id="PR01036">
    <property type="entry name" value="TCRTETB"/>
</dbReference>
<evidence type="ECO:0000256" key="5">
    <source>
        <dbReference type="SAM" id="Phobius"/>
    </source>
</evidence>
<evidence type="ECO:0000256" key="3">
    <source>
        <dbReference type="ARBA" id="ARBA00022989"/>
    </source>
</evidence>
<dbReference type="GO" id="GO:0005886">
    <property type="term" value="C:plasma membrane"/>
    <property type="evidence" value="ECO:0007669"/>
    <property type="project" value="UniProtKB-SubCell"/>
</dbReference>
<feature type="transmembrane region" description="Helical" evidence="5">
    <location>
        <begin position="316"/>
        <end position="337"/>
    </location>
</feature>
<proteinExistence type="predicted"/>
<dbReference type="KEGG" id="rain:Rai3103_14695"/>
<dbReference type="GO" id="GO:0022857">
    <property type="term" value="F:transmembrane transporter activity"/>
    <property type="evidence" value="ECO:0007669"/>
    <property type="project" value="InterPro"/>
</dbReference>
<evidence type="ECO:0000259" key="6">
    <source>
        <dbReference type="PROSITE" id="PS50850"/>
    </source>
</evidence>
<feature type="transmembrane region" description="Helical" evidence="5">
    <location>
        <begin position="151"/>
        <end position="175"/>
    </location>
</feature>
<dbReference type="Gene3D" id="1.20.1720.10">
    <property type="entry name" value="Multidrug resistance protein D"/>
    <property type="match status" value="1"/>
</dbReference>
<feature type="transmembrane region" description="Helical" evidence="5">
    <location>
        <begin position="408"/>
        <end position="429"/>
    </location>
</feature>
<keyword evidence="4 5" id="KW-0472">Membrane</keyword>
<gene>
    <name evidence="7" type="ORF">Rai3103_14695</name>
</gene>
<feature type="domain" description="Major facilitator superfamily (MFS) profile" evidence="6">
    <location>
        <begin position="27"/>
        <end position="472"/>
    </location>
</feature>
<dbReference type="AlphaFoldDB" id="A0A5Q2FK13"/>
<dbReference type="Pfam" id="PF07690">
    <property type="entry name" value="MFS_1"/>
    <property type="match status" value="1"/>
</dbReference>
<dbReference type="Gene3D" id="1.20.1250.20">
    <property type="entry name" value="MFS general substrate transporter like domains"/>
    <property type="match status" value="1"/>
</dbReference>
<sequence>MAQPQGRGETVGAAEPLRRRSRRGLLTLATVTLGSGVALLDVTVVNIALPTIGRQLGSSLGGLQWVSNGYILALASLILVGGSLGDRYGRRRFYLIGVTWFALASLGCALAPTTAWLVAARILQGMGGALLTPGGLAIIQSSFHRDDRASAIGTWAGVSGIAGAAGPFIGGWVLARFGWPVVFLINVPLCVVVVAGGLAVVPESRDEEAGEAFDLAGTVLTAVVLAALTWALIDGGQAPVAMVLLAAGIVLGGTLAFVAVERRAAYPLVPFSLFRSRVFSAANLMTFLVYGALGVTMFFLVLQLQTSARFSPRDSGLATLPITAVLLALSSRAAVLAQRIGPRLPMTLGPMVCAVGVLLLSLVGEGSGWALVLSATTVFGLGLALLVSPLTAAVLAAAPDRLAGAASAINNAVARTGTLLAVAALPAIVGLTGGDYRNPVLLTAGYRRATYITAALLVLGGLVSWFGLGRASGRSRGGVPGSEA</sequence>
<organism evidence="7 8">
    <name type="scientific">Raineyella fluvialis</name>
    <dbReference type="NCBI Taxonomy" id="2662261"/>
    <lineage>
        <taxon>Bacteria</taxon>
        <taxon>Bacillati</taxon>
        <taxon>Actinomycetota</taxon>
        <taxon>Actinomycetes</taxon>
        <taxon>Propionibacteriales</taxon>
        <taxon>Propionibacteriaceae</taxon>
        <taxon>Raineyella</taxon>
    </lineage>
</organism>
<dbReference type="InterPro" id="IPR036259">
    <property type="entry name" value="MFS_trans_sf"/>
</dbReference>
<dbReference type="InterPro" id="IPR011701">
    <property type="entry name" value="MFS"/>
</dbReference>
<feature type="transmembrane region" description="Helical" evidence="5">
    <location>
        <begin position="281"/>
        <end position="304"/>
    </location>
</feature>
<feature type="transmembrane region" description="Helical" evidence="5">
    <location>
        <begin position="25"/>
        <end position="49"/>
    </location>
</feature>
<evidence type="ECO:0000256" key="1">
    <source>
        <dbReference type="ARBA" id="ARBA00004651"/>
    </source>
</evidence>
<dbReference type="Proteomes" id="UP000386847">
    <property type="component" value="Chromosome"/>
</dbReference>
<accession>A0A5Q2FK13</accession>
<dbReference type="CDD" id="cd17321">
    <property type="entry name" value="MFS_MMR_MDR_like"/>
    <property type="match status" value="1"/>
</dbReference>
<feature type="transmembrane region" description="Helical" evidence="5">
    <location>
        <begin position="449"/>
        <end position="468"/>
    </location>
</feature>
<feature type="transmembrane region" description="Helical" evidence="5">
    <location>
        <begin position="118"/>
        <end position="139"/>
    </location>
</feature>
<feature type="transmembrane region" description="Helical" evidence="5">
    <location>
        <begin position="93"/>
        <end position="112"/>
    </location>
</feature>
<feature type="transmembrane region" description="Helical" evidence="5">
    <location>
        <begin position="239"/>
        <end position="260"/>
    </location>
</feature>
<evidence type="ECO:0000313" key="7">
    <source>
        <dbReference type="EMBL" id="QGF24676.1"/>
    </source>
</evidence>
<name>A0A5Q2FK13_9ACTN</name>
<evidence type="ECO:0000256" key="4">
    <source>
        <dbReference type="ARBA" id="ARBA00023136"/>
    </source>
</evidence>
<protein>
    <submittedName>
        <fullName evidence="7">MFS transporter</fullName>
    </submittedName>
</protein>
<keyword evidence="3 5" id="KW-1133">Transmembrane helix</keyword>
<evidence type="ECO:0000256" key="2">
    <source>
        <dbReference type="ARBA" id="ARBA00022692"/>
    </source>
</evidence>
<feature type="transmembrane region" description="Helical" evidence="5">
    <location>
        <begin position="69"/>
        <end position="86"/>
    </location>
</feature>
<evidence type="ECO:0000313" key="8">
    <source>
        <dbReference type="Proteomes" id="UP000386847"/>
    </source>
</evidence>
<feature type="transmembrane region" description="Helical" evidence="5">
    <location>
        <begin position="213"/>
        <end position="233"/>
    </location>
</feature>
<feature type="transmembrane region" description="Helical" evidence="5">
    <location>
        <begin position="344"/>
        <end position="363"/>
    </location>
</feature>